<reference evidence="1" key="1">
    <citation type="submission" date="2020-05" db="EMBL/GenBank/DDBJ databases">
        <authorList>
            <person name="Chiriac C."/>
            <person name="Salcher M."/>
            <person name="Ghai R."/>
            <person name="Kavagutti S V."/>
        </authorList>
    </citation>
    <scope>NUCLEOTIDE SEQUENCE</scope>
</reference>
<evidence type="ECO:0000313" key="1">
    <source>
        <dbReference type="EMBL" id="CAB4689862.1"/>
    </source>
</evidence>
<sequence>MKTSDGVVGYVNSGSQASELVWLKNALLTLLHGPLLAKNPKLADELIHRMGIEVNSDAKGFALIEELAEASRRIAFEN</sequence>
<gene>
    <name evidence="1" type="ORF">UFOPK2373_00728</name>
</gene>
<name>A0A6J6NV43_9ZZZZ</name>
<protein>
    <submittedName>
        <fullName evidence="1">Unannotated protein</fullName>
    </submittedName>
</protein>
<dbReference type="EMBL" id="CAEZXL010000118">
    <property type="protein sequence ID" value="CAB4689862.1"/>
    <property type="molecule type" value="Genomic_DNA"/>
</dbReference>
<organism evidence="1">
    <name type="scientific">freshwater metagenome</name>
    <dbReference type="NCBI Taxonomy" id="449393"/>
    <lineage>
        <taxon>unclassified sequences</taxon>
        <taxon>metagenomes</taxon>
        <taxon>ecological metagenomes</taxon>
    </lineage>
</organism>
<dbReference type="AlphaFoldDB" id="A0A6J6NV43"/>
<accession>A0A6J6NV43</accession>
<proteinExistence type="predicted"/>